<comment type="similarity">
    <text evidence="2">Belongs to the oxygen-dependent FAD-linked oxidoreductase family.</text>
</comment>
<dbReference type="EMBL" id="RWJN01000079">
    <property type="protein sequence ID" value="TCD68008.1"/>
    <property type="molecule type" value="Genomic_DNA"/>
</dbReference>
<dbReference type="Pfam" id="PF01565">
    <property type="entry name" value="FAD_binding_4"/>
    <property type="match status" value="1"/>
</dbReference>
<dbReference type="InterPro" id="IPR016167">
    <property type="entry name" value="FAD-bd_PCMH_sub1"/>
</dbReference>
<evidence type="ECO:0000256" key="1">
    <source>
        <dbReference type="ARBA" id="ARBA00001974"/>
    </source>
</evidence>
<dbReference type="GO" id="GO:0016491">
    <property type="term" value="F:oxidoreductase activity"/>
    <property type="evidence" value="ECO:0007669"/>
    <property type="project" value="UniProtKB-KW"/>
</dbReference>
<dbReference type="OrthoDB" id="415825at2759"/>
<name>A0A4R0RVS7_9APHY</name>
<evidence type="ECO:0000256" key="3">
    <source>
        <dbReference type="ARBA" id="ARBA00022630"/>
    </source>
</evidence>
<feature type="domain" description="FAD-binding PCMH-type" evidence="6">
    <location>
        <begin position="33"/>
        <end position="205"/>
    </location>
</feature>
<evidence type="ECO:0000256" key="2">
    <source>
        <dbReference type="ARBA" id="ARBA00005466"/>
    </source>
</evidence>
<sequence>MSDFASFKKSFSGQLVTPTDPGYEAAIARWAKNSIRRARLVAFVKTPQDVAATLKYAKAAGLRVAIRGGGHSPVGASSSEDGVVIDLSRFLNGVTVDPRKKLAYVGGGALWRDVNEATIKHGLVTVAGTINHTGVGGLTVGGGYGFLTGLHGLAIDNLAEATIVVADGRILKASSTENPDLFYGIRGGGSNFGVVTEFVFRLHPHARTVFAGVVAYTPDKLPALVKALDAWVVNIKPQEVIYMVFGRAPPNGDPMILGHFVYHGSEAEARANFKAFYDIGPALDTAKEKPYEVAHGILDGFDAHGANYFMKGTLLDKKPSLEMTQAAFDKVMSVSKFGEMDVMLGFEYMSLAKVNSVPADETPYNRKMTGNGIVFVRWQDDRPETARVVSDVAHAVAGMTPKGEAYANYSPSGPDSETASKEGAVPADAAQIYFKKAYAKLQAIKKKYDPDLVFNKWYPIQPAA</sequence>
<dbReference type="InterPro" id="IPR050416">
    <property type="entry name" value="FAD-linked_Oxidoreductase"/>
</dbReference>
<evidence type="ECO:0000256" key="4">
    <source>
        <dbReference type="ARBA" id="ARBA00022827"/>
    </source>
</evidence>
<keyword evidence="4" id="KW-0274">FAD</keyword>
<keyword evidence="3" id="KW-0285">Flavoprotein</keyword>
<evidence type="ECO:0000256" key="5">
    <source>
        <dbReference type="ARBA" id="ARBA00023002"/>
    </source>
</evidence>
<dbReference type="Gene3D" id="3.40.462.20">
    <property type="match status" value="1"/>
</dbReference>
<organism evidence="7 8">
    <name type="scientific">Steccherinum ochraceum</name>
    <dbReference type="NCBI Taxonomy" id="92696"/>
    <lineage>
        <taxon>Eukaryota</taxon>
        <taxon>Fungi</taxon>
        <taxon>Dikarya</taxon>
        <taxon>Basidiomycota</taxon>
        <taxon>Agaricomycotina</taxon>
        <taxon>Agaricomycetes</taxon>
        <taxon>Polyporales</taxon>
        <taxon>Steccherinaceae</taxon>
        <taxon>Steccherinum</taxon>
    </lineage>
</organism>
<reference evidence="7 8" key="1">
    <citation type="submission" date="2018-11" db="EMBL/GenBank/DDBJ databases">
        <title>Genome assembly of Steccherinum ochraceum LE-BIN_3174, the white-rot fungus of the Steccherinaceae family (The Residual Polyporoid clade, Polyporales, Basidiomycota).</title>
        <authorList>
            <person name="Fedorova T.V."/>
            <person name="Glazunova O.A."/>
            <person name="Landesman E.O."/>
            <person name="Moiseenko K.V."/>
            <person name="Psurtseva N.V."/>
            <person name="Savinova O.S."/>
            <person name="Shakhova N.V."/>
            <person name="Tyazhelova T.V."/>
            <person name="Vasina D.V."/>
        </authorList>
    </citation>
    <scope>NUCLEOTIDE SEQUENCE [LARGE SCALE GENOMIC DNA]</scope>
    <source>
        <strain evidence="7 8">LE-BIN_3174</strain>
    </source>
</reference>
<protein>
    <recommendedName>
        <fullName evidence="6">FAD-binding PCMH-type domain-containing protein</fullName>
    </recommendedName>
</protein>
<comment type="cofactor">
    <cofactor evidence="1">
        <name>FAD</name>
        <dbReference type="ChEBI" id="CHEBI:57692"/>
    </cofactor>
</comment>
<evidence type="ECO:0000259" key="6">
    <source>
        <dbReference type="PROSITE" id="PS51387"/>
    </source>
</evidence>
<dbReference type="Proteomes" id="UP000292702">
    <property type="component" value="Unassembled WGS sequence"/>
</dbReference>
<evidence type="ECO:0000313" key="7">
    <source>
        <dbReference type="EMBL" id="TCD68008.1"/>
    </source>
</evidence>
<dbReference type="Gene3D" id="3.30.43.10">
    <property type="entry name" value="Uridine Diphospho-n-acetylenolpyruvylglucosamine Reductase, domain 2"/>
    <property type="match status" value="1"/>
</dbReference>
<dbReference type="InterPro" id="IPR016166">
    <property type="entry name" value="FAD-bd_PCMH"/>
</dbReference>
<dbReference type="SUPFAM" id="SSF56176">
    <property type="entry name" value="FAD-binding/transporter-associated domain-like"/>
    <property type="match status" value="1"/>
</dbReference>
<dbReference type="PANTHER" id="PTHR42973:SF39">
    <property type="entry name" value="FAD-BINDING PCMH-TYPE DOMAIN-CONTAINING PROTEIN"/>
    <property type="match status" value="1"/>
</dbReference>
<dbReference type="AlphaFoldDB" id="A0A4R0RVS7"/>
<dbReference type="InterPro" id="IPR006094">
    <property type="entry name" value="Oxid_FAD_bind_N"/>
</dbReference>
<dbReference type="PANTHER" id="PTHR42973">
    <property type="entry name" value="BINDING OXIDOREDUCTASE, PUTATIVE (AFU_ORTHOLOGUE AFUA_1G17690)-RELATED"/>
    <property type="match status" value="1"/>
</dbReference>
<dbReference type="InterPro" id="IPR012951">
    <property type="entry name" value="BBE"/>
</dbReference>
<dbReference type="GO" id="GO:0071949">
    <property type="term" value="F:FAD binding"/>
    <property type="evidence" value="ECO:0007669"/>
    <property type="project" value="InterPro"/>
</dbReference>
<comment type="caution">
    <text evidence="7">The sequence shown here is derived from an EMBL/GenBank/DDBJ whole genome shotgun (WGS) entry which is preliminary data.</text>
</comment>
<dbReference type="InterPro" id="IPR036318">
    <property type="entry name" value="FAD-bd_PCMH-like_sf"/>
</dbReference>
<evidence type="ECO:0000313" key="8">
    <source>
        <dbReference type="Proteomes" id="UP000292702"/>
    </source>
</evidence>
<accession>A0A4R0RVS7</accession>
<dbReference type="Gene3D" id="3.30.465.10">
    <property type="match status" value="1"/>
</dbReference>
<dbReference type="STRING" id="92696.A0A4R0RVS7"/>
<gene>
    <name evidence="7" type="ORF">EIP91_011677</name>
</gene>
<proteinExistence type="inferred from homology"/>
<keyword evidence="5" id="KW-0560">Oxidoreductase</keyword>
<keyword evidence="8" id="KW-1185">Reference proteome</keyword>
<dbReference type="PROSITE" id="PS51387">
    <property type="entry name" value="FAD_PCMH"/>
    <property type="match status" value="1"/>
</dbReference>
<dbReference type="InterPro" id="IPR016169">
    <property type="entry name" value="FAD-bd_PCMH_sub2"/>
</dbReference>
<dbReference type="Pfam" id="PF08031">
    <property type="entry name" value="BBE"/>
    <property type="match status" value="1"/>
</dbReference>